<accession>A0ABY6DK86</accession>
<dbReference type="InterPro" id="IPR002196">
    <property type="entry name" value="Glyco_hydro_24"/>
</dbReference>
<proteinExistence type="inferred from homology"/>
<keyword evidence="2 6" id="KW-0929">Antimicrobial</keyword>
<dbReference type="PANTHER" id="PTHR38107">
    <property type="match status" value="1"/>
</dbReference>
<evidence type="ECO:0000256" key="2">
    <source>
        <dbReference type="ARBA" id="ARBA00022529"/>
    </source>
</evidence>
<keyword evidence="5 6" id="KW-0326">Glycosidase</keyword>
<comment type="catalytic activity">
    <reaction evidence="1 6">
        <text>Hydrolysis of (1-&gt;4)-beta-linkages between N-acetylmuramic acid and N-acetyl-D-glucosamine residues in a peptidoglycan and between N-acetyl-D-glucosamine residues in chitodextrins.</text>
        <dbReference type="EC" id="3.2.1.17"/>
    </reaction>
</comment>
<dbReference type="InterPro" id="IPR023346">
    <property type="entry name" value="Lysozyme-like_dom_sf"/>
</dbReference>
<keyword evidence="3 6" id="KW-0081">Bacteriolytic enzyme</keyword>
<dbReference type="HAMAP" id="MF_04110">
    <property type="entry name" value="ENDOLYSIN_T4"/>
    <property type="match status" value="1"/>
</dbReference>
<dbReference type="InterPro" id="IPR034690">
    <property type="entry name" value="Endolysin_T4_type"/>
</dbReference>
<dbReference type="Proteomes" id="UP001061302">
    <property type="component" value="Chromosome"/>
</dbReference>
<dbReference type="PANTHER" id="PTHR38107:SF3">
    <property type="entry name" value="LYSOZYME RRRD-RELATED"/>
    <property type="match status" value="1"/>
</dbReference>
<evidence type="ECO:0000313" key="8">
    <source>
        <dbReference type="Proteomes" id="UP001061302"/>
    </source>
</evidence>
<gene>
    <name evidence="7" type="ORF">N8I74_15735</name>
</gene>
<dbReference type="InterPro" id="IPR023347">
    <property type="entry name" value="Lysozyme_dom_sf"/>
</dbReference>
<name>A0ABY6DK86_9NEIS</name>
<dbReference type="CDD" id="cd16900">
    <property type="entry name" value="endolysin_R21-like"/>
    <property type="match status" value="1"/>
</dbReference>
<dbReference type="InterPro" id="IPR051018">
    <property type="entry name" value="Bacteriophage_GH24"/>
</dbReference>
<keyword evidence="8" id="KW-1185">Reference proteome</keyword>
<sequence length="168" mass="18514">MDKRLRNRLVAASVGGALSIAVVLQGWFESGDKVYRVPYVDAVGVLTVCDGVTGPEVIKDKLYADAECAALERKHLLIAEAAAKRQIRTYSQLNMWQQAALIDFTYNVGEGNLAGSTLKRRFNAGDIYGGCDELLKWVKGRKGGKLVTLGGLVDRRQIEHELCTEWKS</sequence>
<reference evidence="7" key="1">
    <citation type="submission" date="2022-10" db="EMBL/GenBank/DDBJ databases">
        <title>Chitiniphilus purpureus sp. nov., a novel chitin-degrading bacterium isolated from crawfish pond sediment.</title>
        <authorList>
            <person name="Li K."/>
        </authorList>
    </citation>
    <scope>NUCLEOTIDE SEQUENCE</scope>
    <source>
        <strain evidence="7">CD1</strain>
    </source>
</reference>
<evidence type="ECO:0000256" key="6">
    <source>
        <dbReference type="RuleBase" id="RU003788"/>
    </source>
</evidence>
<dbReference type="EMBL" id="CP106753">
    <property type="protein sequence ID" value="UXY14754.1"/>
    <property type="molecule type" value="Genomic_DNA"/>
</dbReference>
<evidence type="ECO:0000313" key="7">
    <source>
        <dbReference type="EMBL" id="UXY14754.1"/>
    </source>
</evidence>
<dbReference type="Pfam" id="PF00959">
    <property type="entry name" value="Phage_lysozyme"/>
    <property type="match status" value="1"/>
</dbReference>
<dbReference type="Gene3D" id="1.10.530.40">
    <property type="match status" value="1"/>
</dbReference>
<keyword evidence="4 6" id="KW-0378">Hydrolase</keyword>
<evidence type="ECO:0000256" key="4">
    <source>
        <dbReference type="ARBA" id="ARBA00022801"/>
    </source>
</evidence>
<comment type="similarity">
    <text evidence="6">Belongs to the glycosyl hydrolase 24 family.</text>
</comment>
<protein>
    <recommendedName>
        <fullName evidence="6">Lysozyme</fullName>
        <ecNumber evidence="6">3.2.1.17</ecNumber>
    </recommendedName>
</protein>
<organism evidence="7 8">
    <name type="scientific">Chitiniphilus purpureus</name>
    <dbReference type="NCBI Taxonomy" id="2981137"/>
    <lineage>
        <taxon>Bacteria</taxon>
        <taxon>Pseudomonadati</taxon>
        <taxon>Pseudomonadota</taxon>
        <taxon>Betaproteobacteria</taxon>
        <taxon>Neisseriales</taxon>
        <taxon>Chitinibacteraceae</taxon>
        <taxon>Chitiniphilus</taxon>
    </lineage>
</organism>
<evidence type="ECO:0000256" key="5">
    <source>
        <dbReference type="ARBA" id="ARBA00023295"/>
    </source>
</evidence>
<evidence type="ECO:0000256" key="3">
    <source>
        <dbReference type="ARBA" id="ARBA00022638"/>
    </source>
</evidence>
<dbReference type="EC" id="3.2.1.17" evidence="6"/>
<dbReference type="SUPFAM" id="SSF53955">
    <property type="entry name" value="Lysozyme-like"/>
    <property type="match status" value="1"/>
</dbReference>
<dbReference type="RefSeq" id="WP_263124057.1">
    <property type="nucleotide sequence ID" value="NZ_CP106753.1"/>
</dbReference>
<evidence type="ECO:0000256" key="1">
    <source>
        <dbReference type="ARBA" id="ARBA00000632"/>
    </source>
</evidence>